<sequence>MQESNVTELRGREEAKNITARQGKKKQGRREDKTSFVEPPETGRIDYAIGHGKGKRGAGAAGLCEWSSRAQVEESKGLAAQAVPRRNAATAARRTLSSTMRARRSELPDSGVSRPLGTRETKKEITQDRENADSR</sequence>
<protein>
    <submittedName>
        <fullName evidence="1">Uncharacterized protein</fullName>
    </submittedName>
</protein>
<dbReference type="EMBL" id="CM023482">
    <property type="protein sequence ID" value="KAH6937881.1"/>
    <property type="molecule type" value="Genomic_DNA"/>
</dbReference>
<dbReference type="Proteomes" id="UP000821845">
    <property type="component" value="Chromosome 2"/>
</dbReference>
<evidence type="ECO:0000313" key="2">
    <source>
        <dbReference type="Proteomes" id="UP000821845"/>
    </source>
</evidence>
<proteinExistence type="predicted"/>
<comment type="caution">
    <text evidence="1">The sequence shown here is derived from an EMBL/GenBank/DDBJ whole genome shotgun (WGS) entry which is preliminary data.</text>
</comment>
<organism evidence="1 2">
    <name type="scientific">Hyalomma asiaticum</name>
    <name type="common">Tick</name>
    <dbReference type="NCBI Taxonomy" id="266040"/>
    <lineage>
        <taxon>Eukaryota</taxon>
        <taxon>Metazoa</taxon>
        <taxon>Ecdysozoa</taxon>
        <taxon>Arthropoda</taxon>
        <taxon>Chelicerata</taxon>
        <taxon>Arachnida</taxon>
        <taxon>Acari</taxon>
        <taxon>Parasitiformes</taxon>
        <taxon>Ixodida</taxon>
        <taxon>Ixodoidea</taxon>
        <taxon>Ixodidae</taxon>
        <taxon>Hyalomminae</taxon>
        <taxon>Hyalomma</taxon>
    </lineage>
</organism>
<evidence type="ECO:0000313" key="1">
    <source>
        <dbReference type="EMBL" id="KAH6937881.1"/>
    </source>
</evidence>
<reference evidence="1" key="1">
    <citation type="submission" date="2020-05" db="EMBL/GenBank/DDBJ databases">
        <title>Large-scale comparative analyses of tick genomes elucidate their genetic diversity and vector capacities.</title>
        <authorList>
            <person name="Jia N."/>
            <person name="Wang J."/>
            <person name="Shi W."/>
            <person name="Du L."/>
            <person name="Sun Y."/>
            <person name="Zhan W."/>
            <person name="Jiang J."/>
            <person name="Wang Q."/>
            <person name="Zhang B."/>
            <person name="Ji P."/>
            <person name="Sakyi L.B."/>
            <person name="Cui X."/>
            <person name="Yuan T."/>
            <person name="Jiang B."/>
            <person name="Yang W."/>
            <person name="Lam T.T.-Y."/>
            <person name="Chang Q."/>
            <person name="Ding S."/>
            <person name="Wang X."/>
            <person name="Zhu J."/>
            <person name="Ruan X."/>
            <person name="Zhao L."/>
            <person name="Wei J."/>
            <person name="Que T."/>
            <person name="Du C."/>
            <person name="Cheng J."/>
            <person name="Dai P."/>
            <person name="Han X."/>
            <person name="Huang E."/>
            <person name="Gao Y."/>
            <person name="Liu J."/>
            <person name="Shao H."/>
            <person name="Ye R."/>
            <person name="Li L."/>
            <person name="Wei W."/>
            <person name="Wang X."/>
            <person name="Wang C."/>
            <person name="Yang T."/>
            <person name="Huo Q."/>
            <person name="Li W."/>
            <person name="Guo W."/>
            <person name="Chen H."/>
            <person name="Zhou L."/>
            <person name="Ni X."/>
            <person name="Tian J."/>
            <person name="Zhou Y."/>
            <person name="Sheng Y."/>
            <person name="Liu T."/>
            <person name="Pan Y."/>
            <person name="Xia L."/>
            <person name="Li J."/>
            <person name="Zhao F."/>
            <person name="Cao W."/>
        </authorList>
    </citation>
    <scope>NUCLEOTIDE SEQUENCE</scope>
    <source>
        <strain evidence="1">Hyas-2018</strain>
    </source>
</reference>
<accession>A0ACB7SV97</accession>
<gene>
    <name evidence="1" type="ORF">HPB50_004721</name>
</gene>
<keyword evidence="2" id="KW-1185">Reference proteome</keyword>
<name>A0ACB7SV97_HYAAI</name>